<proteinExistence type="predicted"/>
<name>A0ABM5Y687_VIBHA</name>
<evidence type="ECO:0000313" key="2">
    <source>
        <dbReference type="Proteomes" id="UP000067422"/>
    </source>
</evidence>
<gene>
    <name evidence="1" type="ORF">AL538_27300</name>
</gene>
<accession>A0ABM5Y687</accession>
<organism evidence="1 2">
    <name type="scientific">Vibrio harveyi</name>
    <name type="common">Beneckea harveyi</name>
    <dbReference type="NCBI Taxonomy" id="669"/>
    <lineage>
        <taxon>Bacteria</taxon>
        <taxon>Pseudomonadati</taxon>
        <taxon>Pseudomonadota</taxon>
        <taxon>Gammaproteobacteria</taxon>
        <taxon>Vibrionales</taxon>
        <taxon>Vibrionaceae</taxon>
        <taxon>Vibrio</taxon>
    </lineage>
</organism>
<keyword evidence="2" id="KW-1185">Reference proteome</keyword>
<sequence>MFIKQTSVSIAKKADISKEIVAQIVAGGGTKHGTNRSTITVETRDGDFLSFTQNSSDFTVKFGHGVDANGHLIVDGARGEGEYWYDSSTVTYQLDTWRYDAANAQLFVMRLSSATAGQDPYYFIMGRYKHEFKSSTPVYPFIISGSYSRSYASSAMALPYNGRGNTYKGRCRLFLPANSIPNQGSGVFSSYDRNSSNDLLGPADTAFNYRAYDSAGGGLPLMPANFFAQTTNKEVYFVGSLPLFYATTGYPDGKVVKKAGRSFLVCRTGSTKKDNDDHLSVFLMEIPTGA</sequence>
<dbReference type="Proteomes" id="UP000067422">
    <property type="component" value="Chromosome 2"/>
</dbReference>
<evidence type="ECO:0000313" key="1">
    <source>
        <dbReference type="EMBL" id="AMG01358.1"/>
    </source>
</evidence>
<reference evidence="1" key="1">
    <citation type="submission" date="2018-01" db="EMBL/GenBank/DDBJ databases">
        <title>FDA dAtabase for Regulatory Grade micrObial Sequences (FDA-ARGOS): Supporting development and validation of Infectious Disease Dx tests.</title>
        <authorList>
            <person name="Hoffmann M."/>
            <person name="Allard M."/>
            <person name="Evans P."/>
            <person name="Brown E."/>
            <person name="Tallon L."/>
            <person name="Sadzewicz L."/>
            <person name="Sengamalay N."/>
            <person name="Ott S."/>
            <person name="Godinez A."/>
            <person name="Nagaraj S."/>
            <person name="Vyas G."/>
            <person name="Aluvathingal J."/>
            <person name="Nadendla S."/>
            <person name="Geyer C."/>
            <person name="Sichtig H."/>
        </authorList>
    </citation>
    <scope>NUCLEOTIDE SEQUENCE</scope>
    <source>
        <strain evidence="1">FDAARGOS_107</strain>
    </source>
</reference>
<dbReference type="RefSeq" id="WP_061066654.1">
    <property type="nucleotide sequence ID" value="NZ_CANMKW010000001.1"/>
</dbReference>
<protein>
    <submittedName>
        <fullName evidence="1">Uncharacterized protein</fullName>
    </submittedName>
</protein>
<dbReference type="EMBL" id="CP014039">
    <property type="protein sequence ID" value="AMG01358.1"/>
    <property type="molecule type" value="Genomic_DNA"/>
</dbReference>